<dbReference type="Gene3D" id="1.25.40.10">
    <property type="entry name" value="Tetratricopeptide repeat domain"/>
    <property type="match status" value="1"/>
</dbReference>
<dbReference type="EMBL" id="CAUYUJ010022274">
    <property type="protein sequence ID" value="CAK0909842.1"/>
    <property type="molecule type" value="Genomic_DNA"/>
</dbReference>
<dbReference type="Proteomes" id="UP001189429">
    <property type="component" value="Unassembled WGS sequence"/>
</dbReference>
<dbReference type="SUPFAM" id="SSF48452">
    <property type="entry name" value="TPR-like"/>
    <property type="match status" value="1"/>
</dbReference>
<feature type="non-terminal residue" evidence="1">
    <location>
        <position position="54"/>
    </location>
</feature>
<gene>
    <name evidence="1" type="ORF">PCOR1329_LOCUS84157</name>
</gene>
<feature type="non-terminal residue" evidence="1">
    <location>
        <position position="1"/>
    </location>
</feature>
<evidence type="ECO:0000313" key="2">
    <source>
        <dbReference type="Proteomes" id="UP001189429"/>
    </source>
</evidence>
<comment type="caution">
    <text evidence="1">The sequence shown here is derived from an EMBL/GenBank/DDBJ whole genome shotgun (WGS) entry which is preliminary data.</text>
</comment>
<dbReference type="InterPro" id="IPR011990">
    <property type="entry name" value="TPR-like_helical_dom_sf"/>
</dbReference>
<reference evidence="1" key="1">
    <citation type="submission" date="2023-10" db="EMBL/GenBank/DDBJ databases">
        <authorList>
            <person name="Chen Y."/>
            <person name="Shah S."/>
            <person name="Dougan E. K."/>
            <person name="Thang M."/>
            <person name="Chan C."/>
        </authorList>
    </citation>
    <scope>NUCLEOTIDE SEQUENCE [LARGE SCALE GENOMIC DNA]</scope>
</reference>
<evidence type="ECO:0000313" key="1">
    <source>
        <dbReference type="EMBL" id="CAK0909842.1"/>
    </source>
</evidence>
<organism evidence="1 2">
    <name type="scientific">Prorocentrum cordatum</name>
    <dbReference type="NCBI Taxonomy" id="2364126"/>
    <lineage>
        <taxon>Eukaryota</taxon>
        <taxon>Sar</taxon>
        <taxon>Alveolata</taxon>
        <taxon>Dinophyceae</taxon>
        <taxon>Prorocentrales</taxon>
        <taxon>Prorocentraceae</taxon>
        <taxon>Prorocentrum</taxon>
    </lineage>
</organism>
<keyword evidence="2" id="KW-1185">Reference proteome</keyword>
<protein>
    <submittedName>
        <fullName evidence="1">Uncharacterized protein</fullName>
    </submittedName>
</protein>
<proteinExistence type="predicted"/>
<sequence length="54" mass="5443">AVAAARQRANGLFGEGRLAEAEAAYSAAMAEAPCADAVLHCNRSVARLKLGDAG</sequence>
<accession>A0ABN9YAT7</accession>
<name>A0ABN9YAT7_9DINO</name>